<feature type="chain" id="PRO_5031203510" description="CS domain-containing protein" evidence="2">
    <location>
        <begin position="17"/>
        <end position="335"/>
    </location>
</feature>
<dbReference type="InterPro" id="IPR008978">
    <property type="entry name" value="HSP20-like_chaperone"/>
</dbReference>
<dbReference type="SUPFAM" id="SSF49764">
    <property type="entry name" value="HSP20-like chaperones"/>
    <property type="match status" value="1"/>
</dbReference>
<protein>
    <recommendedName>
        <fullName evidence="3">CS domain-containing protein</fullName>
    </recommendedName>
</protein>
<dbReference type="AlphaFoldDB" id="A0A7S3WYN0"/>
<evidence type="ECO:0000256" key="2">
    <source>
        <dbReference type="SAM" id="SignalP"/>
    </source>
</evidence>
<dbReference type="InterPro" id="IPR007052">
    <property type="entry name" value="CS_dom"/>
</dbReference>
<evidence type="ECO:0000313" key="4">
    <source>
        <dbReference type="EMBL" id="CAE0586496.1"/>
    </source>
</evidence>
<dbReference type="EMBL" id="HBIR01050930">
    <property type="protein sequence ID" value="CAE0586496.1"/>
    <property type="molecule type" value="Transcribed_RNA"/>
</dbReference>
<dbReference type="CDD" id="cd06463">
    <property type="entry name" value="p23_like"/>
    <property type="match status" value="1"/>
</dbReference>
<reference evidence="4" key="1">
    <citation type="submission" date="2021-01" db="EMBL/GenBank/DDBJ databases">
        <authorList>
            <person name="Corre E."/>
            <person name="Pelletier E."/>
            <person name="Niang G."/>
            <person name="Scheremetjew M."/>
            <person name="Finn R."/>
            <person name="Kale V."/>
            <person name="Holt S."/>
            <person name="Cochrane G."/>
            <person name="Meng A."/>
            <person name="Brown T."/>
            <person name="Cohen L."/>
        </authorList>
    </citation>
    <scope>NUCLEOTIDE SEQUENCE</scope>
    <source>
        <strain evidence="4">379</strain>
    </source>
</reference>
<dbReference type="Gene3D" id="2.60.40.790">
    <property type="match status" value="1"/>
</dbReference>
<feature type="region of interest" description="Disordered" evidence="1">
    <location>
        <begin position="249"/>
        <end position="313"/>
    </location>
</feature>
<name>A0A7S3WYN0_EMIHU</name>
<keyword evidence="2" id="KW-0732">Signal</keyword>
<dbReference type="PROSITE" id="PS51203">
    <property type="entry name" value="CS"/>
    <property type="match status" value="1"/>
</dbReference>
<evidence type="ECO:0000256" key="1">
    <source>
        <dbReference type="SAM" id="MobiDB-lite"/>
    </source>
</evidence>
<feature type="compositionally biased region" description="Basic and acidic residues" evidence="1">
    <location>
        <begin position="256"/>
        <end position="276"/>
    </location>
</feature>
<gene>
    <name evidence="4" type="ORF">EHUX00137_LOCUS39756</name>
</gene>
<dbReference type="PROSITE" id="PS51257">
    <property type="entry name" value="PROKAR_LIPOPROTEIN"/>
    <property type="match status" value="1"/>
</dbReference>
<proteinExistence type="predicted"/>
<sequence length="335" mass="34795">MLRCLLLAACGAAVAGQACGAAGAAPAASLTVSGWCGGAAFVSEEALLGSECLSSEMVPADAVCAAMNMRWWAAAKALLPRLASDGRPAVRSHAQAVKDGSAGLIGLVRRGGSDAGLLVRPAVSWAQSHEAVHVRVRFSPKKHGPVSASKIESPEVRVGAAAIGFSAHARSVNSGKRLDFRLELPLNASIDEESSTHALAPGRLTFRLAKAEPGQRWKALAASPGEGEAIEYGHVGAWFEEQERLDGEAKKRKAAREKSEAKAKEAAEAKGGEGEKPAPASPTPPSSRKAAAGRSKRSKGRGGKGPTAPAGFLQTLQQAWDRLRAWLFGTAFRVS</sequence>
<organism evidence="4">
    <name type="scientific">Emiliania huxleyi</name>
    <name type="common">Coccolithophore</name>
    <name type="synonym">Pontosphaera huxleyi</name>
    <dbReference type="NCBI Taxonomy" id="2903"/>
    <lineage>
        <taxon>Eukaryota</taxon>
        <taxon>Haptista</taxon>
        <taxon>Haptophyta</taxon>
        <taxon>Prymnesiophyceae</taxon>
        <taxon>Isochrysidales</taxon>
        <taxon>Noelaerhabdaceae</taxon>
        <taxon>Emiliania</taxon>
    </lineage>
</organism>
<feature type="domain" description="CS" evidence="3">
    <location>
        <begin position="118"/>
        <end position="221"/>
    </location>
</feature>
<accession>A0A7S3WYN0</accession>
<feature type="signal peptide" evidence="2">
    <location>
        <begin position="1"/>
        <end position="16"/>
    </location>
</feature>
<evidence type="ECO:0000259" key="3">
    <source>
        <dbReference type="PROSITE" id="PS51203"/>
    </source>
</evidence>